<organism evidence="3 4">
    <name type="scientific">Microbacterium oxydans</name>
    <dbReference type="NCBI Taxonomy" id="82380"/>
    <lineage>
        <taxon>Bacteria</taxon>
        <taxon>Bacillati</taxon>
        <taxon>Actinomycetota</taxon>
        <taxon>Actinomycetes</taxon>
        <taxon>Micrococcales</taxon>
        <taxon>Microbacteriaceae</taxon>
        <taxon>Microbacterium</taxon>
    </lineage>
</organism>
<dbReference type="CDD" id="cd00085">
    <property type="entry name" value="HNHc"/>
    <property type="match status" value="1"/>
</dbReference>
<dbReference type="InterPro" id="IPR002711">
    <property type="entry name" value="HNH"/>
</dbReference>
<evidence type="ECO:0000256" key="1">
    <source>
        <dbReference type="ARBA" id="ARBA00023450"/>
    </source>
</evidence>
<dbReference type="GO" id="GO:0003676">
    <property type="term" value="F:nucleic acid binding"/>
    <property type="evidence" value="ECO:0007669"/>
    <property type="project" value="InterPro"/>
</dbReference>
<dbReference type="PATRIC" id="fig|82380.10.peg.531"/>
<dbReference type="GO" id="GO:0008270">
    <property type="term" value="F:zinc ion binding"/>
    <property type="evidence" value="ECO:0007669"/>
    <property type="project" value="InterPro"/>
</dbReference>
<dbReference type="InterPro" id="IPR003870">
    <property type="entry name" value="DUF222"/>
</dbReference>
<reference evidence="3 4" key="1">
    <citation type="submission" date="2015-02" db="EMBL/GenBank/DDBJ databases">
        <title>Draft genome sequences of ten Microbacterium spp. with emphasis on heavy metal contaminated environments.</title>
        <authorList>
            <person name="Corretto E."/>
        </authorList>
    </citation>
    <scope>NUCLEOTIDE SEQUENCE [LARGE SCALE GENOMIC DNA]</scope>
    <source>
        <strain evidence="3 4">BEL163</strain>
    </source>
</reference>
<dbReference type="Pfam" id="PF01844">
    <property type="entry name" value="HNH"/>
    <property type="match status" value="1"/>
</dbReference>
<protein>
    <recommendedName>
        <fullName evidence="2">HNH nuclease domain-containing protein</fullName>
    </recommendedName>
</protein>
<comment type="similarity">
    <text evidence="1">Belongs to the Rv1128c/1148c/1588c/1702c/1945/3466 family.</text>
</comment>
<accession>A0A0F0L2L7</accession>
<dbReference type="RefSeq" id="WP_045262483.1">
    <property type="nucleotide sequence ID" value="NZ_JYIV01000015.1"/>
</dbReference>
<dbReference type="Proteomes" id="UP000033725">
    <property type="component" value="Unassembled WGS sequence"/>
</dbReference>
<proteinExistence type="inferred from homology"/>
<sequence length="449" mass="48135">MSNPHLSPLLEAVECLEDVWADASSAAELTRTQLLEAHRTMGLLQRRLDGIHAEIAASIARESRPELGAAGLAKEQGFRSPETMIAATTGGSTGEAVRLVKVGEAIAPRSNLIGEALPPRCPAVQRAIAAGALSAAGAALIVTLLDRVRLKVGVERVVEAERLLVEHAAELSLDDVRKLVVHAEAWLDRDGVAPREDEARSRRSLTMFERDGSLHLTLQTDIASGAPVKAAIQAYVTATFQSRARVLDPEAPDADRRTVAMLQADALAEICVHASGCDNGGLPVSGATVIVRVGLDDLTDGTGFATVDGLDERVSIAACRRMAAGGGIIPVVLGGGGEILDWGREKRLFTRAQRLALVERDGGCVMCGLAPQMTRAHHLRWWQRDAGPTDLDNGVLLCESCHHRIHDNDWEIRIEGRGVGARVWIIPPPNVDPERRPRLGGRARYDIAA</sequence>
<dbReference type="GO" id="GO:0004519">
    <property type="term" value="F:endonuclease activity"/>
    <property type="evidence" value="ECO:0007669"/>
    <property type="project" value="InterPro"/>
</dbReference>
<dbReference type="OrthoDB" id="5177627at2"/>
<dbReference type="Gene3D" id="1.10.30.50">
    <property type="match status" value="1"/>
</dbReference>
<comment type="caution">
    <text evidence="3">The sequence shown here is derived from an EMBL/GenBank/DDBJ whole genome shotgun (WGS) entry which is preliminary data.</text>
</comment>
<evidence type="ECO:0000313" key="3">
    <source>
        <dbReference type="EMBL" id="KJL25741.1"/>
    </source>
</evidence>
<dbReference type="InterPro" id="IPR003615">
    <property type="entry name" value="HNH_nuc"/>
</dbReference>
<dbReference type="AlphaFoldDB" id="A0A0F0L2L7"/>
<dbReference type="Pfam" id="PF02720">
    <property type="entry name" value="DUF222"/>
    <property type="match status" value="1"/>
</dbReference>
<dbReference type="SMART" id="SM00507">
    <property type="entry name" value="HNHc"/>
    <property type="match status" value="1"/>
</dbReference>
<evidence type="ECO:0000259" key="2">
    <source>
        <dbReference type="SMART" id="SM00507"/>
    </source>
</evidence>
<name>A0A0F0L2L7_9MICO</name>
<feature type="domain" description="HNH nuclease" evidence="2">
    <location>
        <begin position="352"/>
        <end position="403"/>
    </location>
</feature>
<dbReference type="EMBL" id="JYIV01000015">
    <property type="protein sequence ID" value="KJL25741.1"/>
    <property type="molecule type" value="Genomic_DNA"/>
</dbReference>
<evidence type="ECO:0000313" key="4">
    <source>
        <dbReference type="Proteomes" id="UP000033725"/>
    </source>
</evidence>
<gene>
    <name evidence="3" type="ORF">RN51_00535</name>
</gene>